<dbReference type="InterPro" id="IPR050469">
    <property type="entry name" value="Diguanylate_Cyclase"/>
</dbReference>
<feature type="transmembrane region" description="Helical" evidence="4">
    <location>
        <begin position="31"/>
        <end position="52"/>
    </location>
</feature>
<dbReference type="NCBIfam" id="TIGR00254">
    <property type="entry name" value="GGDEF"/>
    <property type="match status" value="1"/>
</dbReference>
<organism evidence="6 7">
    <name type="scientific">Sphingomonas oryzagri</name>
    <dbReference type="NCBI Taxonomy" id="3042314"/>
    <lineage>
        <taxon>Bacteria</taxon>
        <taxon>Pseudomonadati</taxon>
        <taxon>Pseudomonadota</taxon>
        <taxon>Alphaproteobacteria</taxon>
        <taxon>Sphingomonadales</taxon>
        <taxon>Sphingomonadaceae</taxon>
        <taxon>Sphingomonas</taxon>
    </lineage>
</organism>
<feature type="compositionally biased region" description="Polar residues" evidence="3">
    <location>
        <begin position="388"/>
        <end position="405"/>
    </location>
</feature>
<dbReference type="Proteomes" id="UP001160625">
    <property type="component" value="Unassembled WGS sequence"/>
</dbReference>
<dbReference type="SMART" id="SM00267">
    <property type="entry name" value="GGDEF"/>
    <property type="match status" value="1"/>
</dbReference>
<dbReference type="Gene3D" id="3.30.70.270">
    <property type="match status" value="1"/>
</dbReference>
<keyword evidence="4" id="KW-1133">Transmembrane helix</keyword>
<dbReference type="GO" id="GO:0052621">
    <property type="term" value="F:diguanylate cyclase activity"/>
    <property type="evidence" value="ECO:0007669"/>
    <property type="project" value="UniProtKB-EC"/>
</dbReference>
<accession>A0ABT6N298</accession>
<feature type="transmembrane region" description="Helical" evidence="4">
    <location>
        <begin position="187"/>
        <end position="210"/>
    </location>
</feature>
<dbReference type="EC" id="2.7.7.65" evidence="1"/>
<dbReference type="InterPro" id="IPR029787">
    <property type="entry name" value="Nucleotide_cyclase"/>
</dbReference>
<name>A0ABT6N298_9SPHN</name>
<dbReference type="InterPro" id="IPR000160">
    <property type="entry name" value="GGDEF_dom"/>
</dbReference>
<evidence type="ECO:0000313" key="6">
    <source>
        <dbReference type="EMBL" id="MDH7639444.1"/>
    </source>
</evidence>
<gene>
    <name evidence="6" type="ORF">QGN17_11950</name>
</gene>
<feature type="domain" description="GGDEF" evidence="5">
    <location>
        <begin position="243"/>
        <end position="376"/>
    </location>
</feature>
<reference evidence="6" key="1">
    <citation type="submission" date="2023-04" db="EMBL/GenBank/DDBJ databases">
        <title>Sphingomonas sp. MAHUQ-71 isolated from rice field.</title>
        <authorList>
            <person name="Huq M.A."/>
        </authorList>
    </citation>
    <scope>NUCLEOTIDE SEQUENCE</scope>
    <source>
        <strain evidence="6">MAHUQ-71</strain>
    </source>
</reference>
<feature type="transmembrane region" description="Helical" evidence="4">
    <location>
        <begin position="6"/>
        <end position="24"/>
    </location>
</feature>
<proteinExistence type="predicted"/>
<evidence type="ECO:0000256" key="2">
    <source>
        <dbReference type="ARBA" id="ARBA00034247"/>
    </source>
</evidence>
<dbReference type="CDD" id="cd01949">
    <property type="entry name" value="GGDEF"/>
    <property type="match status" value="1"/>
</dbReference>
<keyword evidence="6" id="KW-0548">Nucleotidyltransferase</keyword>
<dbReference type="RefSeq" id="WP_281044709.1">
    <property type="nucleotide sequence ID" value="NZ_JARYGZ010000001.1"/>
</dbReference>
<dbReference type="PANTHER" id="PTHR45138:SF9">
    <property type="entry name" value="DIGUANYLATE CYCLASE DGCM-RELATED"/>
    <property type="match status" value="1"/>
</dbReference>
<sequence>MNGSFAFELPLMHITFGITFLIAARWGERSALFFGIAFLCNAGGFGLPVMPMGLSDSAVAWVTDILFAISFLCFGQAAAEHFGVGRRWLWWRLAICATSIALCMIAVIGFDDLHAELLASDAGCVLLLGMPLLAVRWKGLRRFDRWLLGASWMVTFESVVRGASSLFTAPGQVEAFQTSRYAYLMQALGSVCGVIFAMAGLAAVALSVLARYRTMAMTDPLSGLLNRRGFEEAIIDRPDWRDRPTSIVTCDIDSFKAVNDRFGHMAGDAVIGALGAIIRGRLPEGGIAARFGGEEFLLFLPGQSPAQSLRIAEALRATLEAEGGRAAGIDARITASFGVSGAVVSDYSVHDAIGRADAALYEAKHGGRNRVALKLFEAVDQAPAQRAATRTPSAGCQASSTRMSA</sequence>
<dbReference type="PROSITE" id="PS50887">
    <property type="entry name" value="GGDEF"/>
    <property type="match status" value="1"/>
</dbReference>
<dbReference type="Pfam" id="PF00990">
    <property type="entry name" value="GGDEF"/>
    <property type="match status" value="1"/>
</dbReference>
<evidence type="ECO:0000256" key="1">
    <source>
        <dbReference type="ARBA" id="ARBA00012528"/>
    </source>
</evidence>
<evidence type="ECO:0000313" key="7">
    <source>
        <dbReference type="Proteomes" id="UP001160625"/>
    </source>
</evidence>
<feature type="transmembrane region" description="Helical" evidence="4">
    <location>
        <begin position="116"/>
        <end position="134"/>
    </location>
</feature>
<dbReference type="PANTHER" id="PTHR45138">
    <property type="entry name" value="REGULATORY COMPONENTS OF SENSORY TRANSDUCTION SYSTEM"/>
    <property type="match status" value="1"/>
</dbReference>
<keyword evidence="6" id="KW-0808">Transferase</keyword>
<feature type="region of interest" description="Disordered" evidence="3">
    <location>
        <begin position="384"/>
        <end position="405"/>
    </location>
</feature>
<keyword evidence="7" id="KW-1185">Reference proteome</keyword>
<feature type="transmembrane region" description="Helical" evidence="4">
    <location>
        <begin position="58"/>
        <end position="77"/>
    </location>
</feature>
<evidence type="ECO:0000256" key="3">
    <source>
        <dbReference type="SAM" id="MobiDB-lite"/>
    </source>
</evidence>
<keyword evidence="4" id="KW-0812">Transmembrane</keyword>
<evidence type="ECO:0000259" key="5">
    <source>
        <dbReference type="PROSITE" id="PS50887"/>
    </source>
</evidence>
<protein>
    <recommendedName>
        <fullName evidence="1">diguanylate cyclase</fullName>
        <ecNumber evidence="1">2.7.7.65</ecNumber>
    </recommendedName>
</protein>
<comment type="catalytic activity">
    <reaction evidence="2">
        <text>2 GTP = 3',3'-c-di-GMP + 2 diphosphate</text>
        <dbReference type="Rhea" id="RHEA:24898"/>
        <dbReference type="ChEBI" id="CHEBI:33019"/>
        <dbReference type="ChEBI" id="CHEBI:37565"/>
        <dbReference type="ChEBI" id="CHEBI:58805"/>
        <dbReference type="EC" id="2.7.7.65"/>
    </reaction>
</comment>
<feature type="transmembrane region" description="Helical" evidence="4">
    <location>
        <begin position="89"/>
        <end position="110"/>
    </location>
</feature>
<dbReference type="EMBL" id="JARYGZ010000001">
    <property type="protein sequence ID" value="MDH7639444.1"/>
    <property type="molecule type" value="Genomic_DNA"/>
</dbReference>
<dbReference type="SUPFAM" id="SSF55073">
    <property type="entry name" value="Nucleotide cyclase"/>
    <property type="match status" value="1"/>
</dbReference>
<comment type="caution">
    <text evidence="6">The sequence shown here is derived from an EMBL/GenBank/DDBJ whole genome shotgun (WGS) entry which is preliminary data.</text>
</comment>
<evidence type="ECO:0000256" key="4">
    <source>
        <dbReference type="SAM" id="Phobius"/>
    </source>
</evidence>
<dbReference type="InterPro" id="IPR043128">
    <property type="entry name" value="Rev_trsase/Diguanyl_cyclase"/>
</dbReference>
<keyword evidence="4" id="KW-0472">Membrane</keyword>